<dbReference type="PANTHER" id="PTHR43072">
    <property type="entry name" value="N-ACETYLTRANSFERASE"/>
    <property type="match status" value="1"/>
</dbReference>
<feature type="transmembrane region" description="Helical" evidence="3">
    <location>
        <begin position="23"/>
        <end position="39"/>
    </location>
</feature>
<dbReference type="InterPro" id="IPR000182">
    <property type="entry name" value="GNAT_dom"/>
</dbReference>
<dbReference type="AlphaFoldDB" id="A0A5D3WK18"/>
<feature type="transmembrane region" description="Helical" evidence="3">
    <location>
        <begin position="75"/>
        <end position="96"/>
    </location>
</feature>
<dbReference type="PROSITE" id="PS51186">
    <property type="entry name" value="GNAT"/>
    <property type="match status" value="1"/>
</dbReference>
<dbReference type="Pfam" id="PF00583">
    <property type="entry name" value="Acetyltransf_1"/>
    <property type="match status" value="1"/>
</dbReference>
<keyword evidence="2" id="KW-0012">Acyltransferase</keyword>
<feature type="transmembrane region" description="Helical" evidence="3">
    <location>
        <begin position="145"/>
        <end position="168"/>
    </location>
</feature>
<organism evidence="5 6">
    <name type="scientific">Geothermobacter ehrlichii</name>
    <dbReference type="NCBI Taxonomy" id="213224"/>
    <lineage>
        <taxon>Bacteria</taxon>
        <taxon>Pseudomonadati</taxon>
        <taxon>Thermodesulfobacteriota</taxon>
        <taxon>Desulfuromonadia</taxon>
        <taxon>Desulfuromonadales</taxon>
        <taxon>Geothermobacteraceae</taxon>
        <taxon>Geothermobacter</taxon>
    </lineage>
</organism>
<reference evidence="5 6" key="1">
    <citation type="submission" date="2019-07" db="EMBL/GenBank/DDBJ databases">
        <title>Genomic Encyclopedia of Type Strains, Phase IV (KMG-IV): sequencing the most valuable type-strain genomes for metagenomic binning, comparative biology and taxonomic classification.</title>
        <authorList>
            <person name="Goeker M."/>
        </authorList>
    </citation>
    <scope>NUCLEOTIDE SEQUENCE [LARGE SCALE GENOMIC DNA]</scope>
    <source>
        <strain evidence="5 6">SS015</strain>
    </source>
</reference>
<evidence type="ECO:0000313" key="5">
    <source>
        <dbReference type="EMBL" id="TYO98694.1"/>
    </source>
</evidence>
<proteinExistence type="predicted"/>
<dbReference type="SUPFAM" id="SSF55729">
    <property type="entry name" value="Acyl-CoA N-acyltransferases (Nat)"/>
    <property type="match status" value="1"/>
</dbReference>
<evidence type="ECO:0000256" key="3">
    <source>
        <dbReference type="SAM" id="Phobius"/>
    </source>
</evidence>
<keyword evidence="3" id="KW-0472">Membrane</keyword>
<sequence length="403" mass="45427">MAALTPTTTPDTPPVPDGRTTPVRLWLLIFFAVLFWSGWHPYDRYIWVLEAAPAIFGLLLIALTRRRFPLTPLVYWLILAHAIILMVGSKYTYARVPLFDWLKDVLELGRNHYDKVGHLVQGFVPALIAREILLRLSPLRRGGWLFFLVTTVCLAFSAFYELIEWWVAELSGTAATAFLGTQGYAWDTQSDMLLALIGAILGQLLLARCQDRQLGLEPPRQPATKTDGRTGPDAGVLIRRAGPDDWQAVVAIYNQAVEEQFCTADTEPASVESRRLWLETHLDRRYPILLAEADGRVLGWCSLSPWRPGRRALAGVAEVSYYLDRSARGRGLASRLLTEAMRQARNLEFHTLIAILMDVNQPSQRLLEKHGFEPWGQLPQVAVWPDGSRCGQLIYGRRLSPDS</sequence>
<accession>A0A5D3WK18</accession>
<dbReference type="Gene3D" id="3.40.630.30">
    <property type="match status" value="1"/>
</dbReference>
<dbReference type="InterPro" id="IPR014509">
    <property type="entry name" value="YjdF-like"/>
</dbReference>
<keyword evidence="1" id="KW-0808">Transferase</keyword>
<dbReference type="EMBL" id="VNIB01000005">
    <property type="protein sequence ID" value="TYO98694.1"/>
    <property type="molecule type" value="Genomic_DNA"/>
</dbReference>
<dbReference type="Proteomes" id="UP000324159">
    <property type="component" value="Unassembled WGS sequence"/>
</dbReference>
<dbReference type="OrthoDB" id="9786473at2"/>
<dbReference type="RefSeq" id="WP_148895635.1">
    <property type="nucleotide sequence ID" value="NZ_VNIB01000005.1"/>
</dbReference>
<feature type="transmembrane region" description="Helical" evidence="3">
    <location>
        <begin position="45"/>
        <end position="63"/>
    </location>
</feature>
<gene>
    <name evidence="5" type="ORF">EDC39_10556</name>
</gene>
<dbReference type="CDD" id="cd04301">
    <property type="entry name" value="NAT_SF"/>
    <property type="match status" value="1"/>
</dbReference>
<evidence type="ECO:0000313" key="6">
    <source>
        <dbReference type="Proteomes" id="UP000324159"/>
    </source>
</evidence>
<feature type="domain" description="N-acetyltransferase" evidence="4">
    <location>
        <begin position="236"/>
        <end position="400"/>
    </location>
</feature>
<keyword evidence="3" id="KW-1133">Transmembrane helix</keyword>
<protein>
    <submittedName>
        <fullName evidence="5">Putative membrane protein YjdF</fullName>
    </submittedName>
</protein>
<comment type="caution">
    <text evidence="5">The sequence shown here is derived from an EMBL/GenBank/DDBJ whole genome shotgun (WGS) entry which is preliminary data.</text>
</comment>
<evidence type="ECO:0000259" key="4">
    <source>
        <dbReference type="PROSITE" id="PS51186"/>
    </source>
</evidence>
<name>A0A5D3WK18_9BACT</name>
<keyword evidence="6" id="KW-1185">Reference proteome</keyword>
<keyword evidence="3" id="KW-0812">Transmembrane</keyword>
<evidence type="ECO:0000256" key="2">
    <source>
        <dbReference type="ARBA" id="ARBA00023315"/>
    </source>
</evidence>
<dbReference type="InterPro" id="IPR016181">
    <property type="entry name" value="Acyl_CoA_acyltransferase"/>
</dbReference>
<evidence type="ECO:0000256" key="1">
    <source>
        <dbReference type="ARBA" id="ARBA00022679"/>
    </source>
</evidence>
<dbReference type="Pfam" id="PF09997">
    <property type="entry name" value="DUF2238"/>
    <property type="match status" value="1"/>
</dbReference>
<dbReference type="PANTHER" id="PTHR43072:SF23">
    <property type="entry name" value="UPF0039 PROTEIN C11D3.02C"/>
    <property type="match status" value="1"/>
</dbReference>
<dbReference type="GO" id="GO:0016747">
    <property type="term" value="F:acyltransferase activity, transferring groups other than amino-acyl groups"/>
    <property type="evidence" value="ECO:0007669"/>
    <property type="project" value="InterPro"/>
</dbReference>